<protein>
    <submittedName>
        <fullName evidence="2">Uncharacterized protein</fullName>
    </submittedName>
</protein>
<name>A0ABD6EXD9_9BILA</name>
<keyword evidence="3" id="KW-1185">Reference proteome</keyword>
<evidence type="ECO:0000313" key="2">
    <source>
        <dbReference type="EMBL" id="MFH4983772.1"/>
    </source>
</evidence>
<gene>
    <name evidence="2" type="ORF">AB6A40_010481</name>
</gene>
<dbReference type="Proteomes" id="UP001608902">
    <property type="component" value="Unassembled WGS sequence"/>
</dbReference>
<feature type="region of interest" description="Disordered" evidence="1">
    <location>
        <begin position="44"/>
        <end position="99"/>
    </location>
</feature>
<dbReference type="AlphaFoldDB" id="A0ABD6EXD9"/>
<evidence type="ECO:0000256" key="1">
    <source>
        <dbReference type="SAM" id="MobiDB-lite"/>
    </source>
</evidence>
<evidence type="ECO:0000313" key="3">
    <source>
        <dbReference type="Proteomes" id="UP001608902"/>
    </source>
</evidence>
<reference evidence="2 3" key="1">
    <citation type="submission" date="2024-08" db="EMBL/GenBank/DDBJ databases">
        <title>Gnathostoma spinigerum genome.</title>
        <authorList>
            <person name="Gonzalez-Bertolin B."/>
            <person name="Monzon S."/>
            <person name="Zaballos A."/>
            <person name="Jimenez P."/>
            <person name="Dekumyoy P."/>
            <person name="Varona S."/>
            <person name="Cuesta I."/>
            <person name="Sumanam S."/>
            <person name="Adisakwattana P."/>
            <person name="Gasser R.B."/>
            <person name="Hernandez-Gonzalez A."/>
            <person name="Young N.D."/>
            <person name="Perteguer M.J."/>
        </authorList>
    </citation>
    <scope>NUCLEOTIDE SEQUENCE [LARGE SCALE GENOMIC DNA]</scope>
    <source>
        <strain evidence="2">AL3</strain>
        <tissue evidence="2">Liver</tissue>
    </source>
</reference>
<accession>A0ABD6EXD9</accession>
<proteinExistence type="predicted"/>
<comment type="caution">
    <text evidence="2">The sequence shown here is derived from an EMBL/GenBank/DDBJ whole genome shotgun (WGS) entry which is preliminary data.</text>
</comment>
<dbReference type="EMBL" id="JBGFUD010013670">
    <property type="protein sequence ID" value="MFH4983772.1"/>
    <property type="molecule type" value="Genomic_DNA"/>
</dbReference>
<feature type="compositionally biased region" description="Polar residues" evidence="1">
    <location>
        <begin position="81"/>
        <end position="99"/>
    </location>
</feature>
<sequence>MLVNINLPQSDKSIGFSTPVVKYSVFIVIQIKLEAVYISSEHAEQSDLAHNQTNRTSDRRIPSTTSRMLSALNRHRRTSDKWFQNTSTTAPASKNQAHI</sequence>
<organism evidence="2 3">
    <name type="scientific">Gnathostoma spinigerum</name>
    <dbReference type="NCBI Taxonomy" id="75299"/>
    <lineage>
        <taxon>Eukaryota</taxon>
        <taxon>Metazoa</taxon>
        <taxon>Ecdysozoa</taxon>
        <taxon>Nematoda</taxon>
        <taxon>Chromadorea</taxon>
        <taxon>Rhabditida</taxon>
        <taxon>Spirurina</taxon>
        <taxon>Gnathostomatomorpha</taxon>
        <taxon>Gnathostomatoidea</taxon>
        <taxon>Gnathostomatidae</taxon>
        <taxon>Gnathostoma</taxon>
    </lineage>
</organism>